<dbReference type="Proteomes" id="UP001595891">
    <property type="component" value="Unassembled WGS sequence"/>
</dbReference>
<gene>
    <name evidence="8" type="ORF">ACFO8L_39380</name>
</gene>
<keyword evidence="2" id="KW-0813">Transport</keyword>
<name>A0ABV9EUC9_9ACTN</name>
<evidence type="ECO:0000256" key="4">
    <source>
        <dbReference type="ARBA" id="ARBA00022840"/>
    </source>
</evidence>
<keyword evidence="4 8" id="KW-0067">ATP-binding</keyword>
<evidence type="ECO:0000256" key="3">
    <source>
        <dbReference type="ARBA" id="ARBA00022741"/>
    </source>
</evidence>
<dbReference type="InterPro" id="IPR027417">
    <property type="entry name" value="P-loop_NTPase"/>
</dbReference>
<dbReference type="InterPro" id="IPR017871">
    <property type="entry name" value="ABC_transporter-like_CS"/>
</dbReference>
<comment type="caution">
    <text evidence="8">The sequence shown here is derived from an EMBL/GenBank/DDBJ whole genome shotgun (WGS) entry which is preliminary data.</text>
</comment>
<evidence type="ECO:0000256" key="1">
    <source>
        <dbReference type="ARBA" id="ARBA00004413"/>
    </source>
</evidence>
<organism evidence="8 9">
    <name type="scientific">Sphaerisporangium corydalis</name>
    <dbReference type="NCBI Taxonomy" id="1441875"/>
    <lineage>
        <taxon>Bacteria</taxon>
        <taxon>Bacillati</taxon>
        <taxon>Actinomycetota</taxon>
        <taxon>Actinomycetes</taxon>
        <taxon>Streptosporangiales</taxon>
        <taxon>Streptosporangiaceae</taxon>
        <taxon>Sphaerisporangium</taxon>
    </lineage>
</organism>
<dbReference type="InterPro" id="IPR050763">
    <property type="entry name" value="ABC_transporter_ATP-binding"/>
</dbReference>
<dbReference type="Gene3D" id="3.40.50.300">
    <property type="entry name" value="P-loop containing nucleotide triphosphate hydrolases"/>
    <property type="match status" value="1"/>
</dbReference>
<comment type="similarity">
    <text evidence="6">Belongs to the ABC transporter superfamily. Drug exporter-1 (DrugE1) (TC 3.A.1.105) family.</text>
</comment>
<dbReference type="RefSeq" id="WP_262848351.1">
    <property type="nucleotide sequence ID" value="NZ_JANZYP010000073.1"/>
</dbReference>
<keyword evidence="3" id="KW-0547">Nucleotide-binding</keyword>
<dbReference type="PROSITE" id="PS00211">
    <property type="entry name" value="ABC_TRANSPORTER_1"/>
    <property type="match status" value="1"/>
</dbReference>
<dbReference type="EMBL" id="JBHSFN010000043">
    <property type="protein sequence ID" value="MFC4592207.1"/>
    <property type="molecule type" value="Genomic_DNA"/>
</dbReference>
<dbReference type="InterPro" id="IPR003593">
    <property type="entry name" value="AAA+_ATPase"/>
</dbReference>
<evidence type="ECO:0000256" key="2">
    <source>
        <dbReference type="ARBA" id="ARBA00022448"/>
    </source>
</evidence>
<dbReference type="InterPro" id="IPR005894">
    <property type="entry name" value="DrrA"/>
</dbReference>
<reference evidence="9" key="1">
    <citation type="journal article" date="2019" name="Int. J. Syst. Evol. Microbiol.">
        <title>The Global Catalogue of Microorganisms (GCM) 10K type strain sequencing project: providing services to taxonomists for standard genome sequencing and annotation.</title>
        <authorList>
            <consortium name="The Broad Institute Genomics Platform"/>
            <consortium name="The Broad Institute Genome Sequencing Center for Infectious Disease"/>
            <person name="Wu L."/>
            <person name="Ma J."/>
        </authorList>
    </citation>
    <scope>NUCLEOTIDE SEQUENCE [LARGE SCALE GENOMIC DNA]</scope>
    <source>
        <strain evidence="9">CCUG 49560</strain>
    </source>
</reference>
<protein>
    <submittedName>
        <fullName evidence="8">ATP-binding cassette domain-containing protein</fullName>
    </submittedName>
</protein>
<dbReference type="NCBIfam" id="TIGR01188">
    <property type="entry name" value="drrA"/>
    <property type="match status" value="1"/>
</dbReference>
<accession>A0ABV9EUC9</accession>
<evidence type="ECO:0000259" key="7">
    <source>
        <dbReference type="PROSITE" id="PS50893"/>
    </source>
</evidence>
<keyword evidence="9" id="KW-1185">Reference proteome</keyword>
<sequence>MIITAHGLKKTFTTRSRKGTQTVEAVRDIDLSVETGEIFGVLGPNGAGKTTTIRMLSTLITPTGGSATVAGRDLARDPRAIRERIGYVSQAGGVDELNSPRANLMLAARVNGIAKADAAGRVEETLTAFELTEFADRPARTLSGGQKRRVAIALGLVHRPPLLFLDEPTTGLDPQNRANLWDQIRLLRSAGTSVLLSTHYLDEADALCDRLAIVDHGVIVAEGTPAALKREVASDVVTLRLTPADTGRPADAPDLEEVRKLLEAQTYAREARVDGDRLLVYLDDGEHALPHLLRALAERALVIQSIALDRATLDDVFLHKTGRFLRDAA</sequence>
<dbReference type="SMART" id="SM00382">
    <property type="entry name" value="AAA"/>
    <property type="match status" value="1"/>
</dbReference>
<comment type="subcellular location">
    <subcellularLocation>
        <location evidence="1">Cell membrane</location>
        <topology evidence="1">Peripheral membrane protein</topology>
        <orientation evidence="1">Cytoplasmic side</orientation>
    </subcellularLocation>
</comment>
<dbReference type="InterPro" id="IPR025302">
    <property type="entry name" value="DrrA1/2-like_C"/>
</dbReference>
<evidence type="ECO:0000313" key="9">
    <source>
        <dbReference type="Proteomes" id="UP001595891"/>
    </source>
</evidence>
<evidence type="ECO:0000256" key="5">
    <source>
        <dbReference type="ARBA" id="ARBA00023251"/>
    </source>
</evidence>
<dbReference type="PANTHER" id="PTHR42711">
    <property type="entry name" value="ABC TRANSPORTER ATP-BINDING PROTEIN"/>
    <property type="match status" value="1"/>
</dbReference>
<evidence type="ECO:0000256" key="6">
    <source>
        <dbReference type="ARBA" id="ARBA00049985"/>
    </source>
</evidence>
<dbReference type="Pfam" id="PF13732">
    <property type="entry name" value="DrrA1-3_C"/>
    <property type="match status" value="1"/>
</dbReference>
<keyword evidence="5" id="KW-0046">Antibiotic resistance</keyword>
<feature type="domain" description="ABC transporter" evidence="7">
    <location>
        <begin position="8"/>
        <end position="241"/>
    </location>
</feature>
<dbReference type="Pfam" id="PF00005">
    <property type="entry name" value="ABC_tran"/>
    <property type="match status" value="1"/>
</dbReference>
<proteinExistence type="inferred from homology"/>
<dbReference type="PROSITE" id="PS50893">
    <property type="entry name" value="ABC_TRANSPORTER_2"/>
    <property type="match status" value="1"/>
</dbReference>
<evidence type="ECO:0000313" key="8">
    <source>
        <dbReference type="EMBL" id="MFC4592207.1"/>
    </source>
</evidence>
<dbReference type="PANTHER" id="PTHR42711:SF5">
    <property type="entry name" value="ABC TRANSPORTER ATP-BINDING PROTEIN NATA"/>
    <property type="match status" value="1"/>
</dbReference>
<dbReference type="SUPFAM" id="SSF52540">
    <property type="entry name" value="P-loop containing nucleoside triphosphate hydrolases"/>
    <property type="match status" value="1"/>
</dbReference>
<dbReference type="GO" id="GO:0005524">
    <property type="term" value="F:ATP binding"/>
    <property type="evidence" value="ECO:0007669"/>
    <property type="project" value="UniProtKB-KW"/>
</dbReference>
<dbReference type="InterPro" id="IPR003439">
    <property type="entry name" value="ABC_transporter-like_ATP-bd"/>
</dbReference>